<dbReference type="Pfam" id="PF14027">
    <property type="entry name" value="Questin_oxidase"/>
    <property type="match status" value="1"/>
</dbReference>
<dbReference type="InterPro" id="IPR025337">
    <property type="entry name" value="Questin_oxidase-like"/>
</dbReference>
<gene>
    <name evidence="2" type="ORF">M407DRAFT_24468</name>
</gene>
<dbReference type="HOGENOM" id="CLU_019145_1_0_1"/>
<proteinExistence type="predicted"/>
<dbReference type="PANTHER" id="PTHR35870">
    <property type="entry name" value="PROTEIN, PUTATIVE (AFU_ORTHOLOGUE AFUA_5G03330)-RELATED"/>
    <property type="match status" value="1"/>
</dbReference>
<keyword evidence="3" id="KW-1185">Reference proteome</keyword>
<dbReference type="STRING" id="1051891.A0A0C3LXP7"/>
<accession>A0A0C3LXP7</accession>
<dbReference type="Proteomes" id="UP000054248">
    <property type="component" value="Unassembled WGS sequence"/>
</dbReference>
<organism evidence="2 3">
    <name type="scientific">Tulasnella calospora MUT 4182</name>
    <dbReference type="NCBI Taxonomy" id="1051891"/>
    <lineage>
        <taxon>Eukaryota</taxon>
        <taxon>Fungi</taxon>
        <taxon>Dikarya</taxon>
        <taxon>Basidiomycota</taxon>
        <taxon>Agaricomycotina</taxon>
        <taxon>Agaricomycetes</taxon>
        <taxon>Cantharellales</taxon>
        <taxon>Tulasnellaceae</taxon>
        <taxon>Tulasnella</taxon>
    </lineage>
</organism>
<dbReference type="AlphaFoldDB" id="A0A0C3LXP7"/>
<evidence type="ECO:0000313" key="3">
    <source>
        <dbReference type="Proteomes" id="UP000054248"/>
    </source>
</evidence>
<keyword evidence="1" id="KW-0560">Oxidoreductase</keyword>
<evidence type="ECO:0000313" key="2">
    <source>
        <dbReference type="EMBL" id="KIO26252.1"/>
    </source>
</evidence>
<dbReference type="OrthoDB" id="10004862at2759"/>
<dbReference type="PANTHER" id="PTHR35870:SF1">
    <property type="entry name" value="PROTEIN, PUTATIVE (AFU_ORTHOLOGUE AFUA_5G03330)-RELATED"/>
    <property type="match status" value="1"/>
</dbReference>
<evidence type="ECO:0000256" key="1">
    <source>
        <dbReference type="ARBA" id="ARBA00023002"/>
    </source>
</evidence>
<sequence>MSTTAQSPSKSVAPKPLGLGYSFFPSPEQKTDKLTPKLWPGVSSESESELASLLRLDNEKHHIFLNDQGFHNHLTHHLFAAYAMGCSPEVLSAAYKLHADYQRPAFQSPGEITERNWTEYLGNKDYYNAYMHFYGSQINAHGPEKTLEKYVFSKEANLTAEGKQGPQMLNRFMSGLLHPMIHTGHWAEFHVPGMLAEGLAMASTTNGNSTNLFPPGFFDYDTQQSGSVQSMLDQATTTIRRLSRNNPRSSSPSTYTGGAHSLDILHRMLQDPDLAAGKTCEHDSETRFGDTMNSAGDKIREYAKMWQVDSDREVPEKLEEVAWLATLVYGLGGFRKGKPFRSDFFLLHLVTSSIFISSLITHLSFPSQSALLRAQVSVILGWWVSRGRPSIPIEDYYSREFDPSSLIPKALQVHPDKSAIGVGKSSGGTTTNLPSNMWLAIIESSINHPEEHLLKNQRSLAHFDHLYGKTPQGYFEGKTELEGAEMLDGTLFWRVALHTQKALGWVREGEPQGSFDRAGLGWDHLWE</sequence>
<protein>
    <recommendedName>
        <fullName evidence="4">Oxidoreductase AflY</fullName>
    </recommendedName>
</protein>
<evidence type="ECO:0008006" key="4">
    <source>
        <dbReference type="Google" id="ProtNLM"/>
    </source>
</evidence>
<reference evidence="3" key="2">
    <citation type="submission" date="2015-01" db="EMBL/GenBank/DDBJ databases">
        <title>Evolutionary Origins and Diversification of the Mycorrhizal Mutualists.</title>
        <authorList>
            <consortium name="DOE Joint Genome Institute"/>
            <consortium name="Mycorrhizal Genomics Consortium"/>
            <person name="Kohler A."/>
            <person name="Kuo A."/>
            <person name="Nagy L.G."/>
            <person name="Floudas D."/>
            <person name="Copeland A."/>
            <person name="Barry K.W."/>
            <person name="Cichocki N."/>
            <person name="Veneault-Fourrey C."/>
            <person name="LaButti K."/>
            <person name="Lindquist E.A."/>
            <person name="Lipzen A."/>
            <person name="Lundell T."/>
            <person name="Morin E."/>
            <person name="Murat C."/>
            <person name="Riley R."/>
            <person name="Ohm R."/>
            <person name="Sun H."/>
            <person name="Tunlid A."/>
            <person name="Henrissat B."/>
            <person name="Grigoriev I.V."/>
            <person name="Hibbett D.S."/>
            <person name="Martin F."/>
        </authorList>
    </citation>
    <scope>NUCLEOTIDE SEQUENCE [LARGE SCALE GENOMIC DNA]</scope>
    <source>
        <strain evidence="3">MUT 4182</strain>
    </source>
</reference>
<dbReference type="GO" id="GO:0016491">
    <property type="term" value="F:oxidoreductase activity"/>
    <property type="evidence" value="ECO:0007669"/>
    <property type="project" value="UniProtKB-KW"/>
</dbReference>
<dbReference type="EMBL" id="KN823027">
    <property type="protein sequence ID" value="KIO26252.1"/>
    <property type="molecule type" value="Genomic_DNA"/>
</dbReference>
<reference evidence="2 3" key="1">
    <citation type="submission" date="2014-04" db="EMBL/GenBank/DDBJ databases">
        <authorList>
            <consortium name="DOE Joint Genome Institute"/>
            <person name="Kuo A."/>
            <person name="Girlanda M."/>
            <person name="Perotto S."/>
            <person name="Kohler A."/>
            <person name="Nagy L.G."/>
            <person name="Floudas D."/>
            <person name="Copeland A."/>
            <person name="Barry K.W."/>
            <person name="Cichocki N."/>
            <person name="Veneault-Fourrey C."/>
            <person name="LaButti K."/>
            <person name="Lindquist E.A."/>
            <person name="Lipzen A."/>
            <person name="Lundell T."/>
            <person name="Morin E."/>
            <person name="Murat C."/>
            <person name="Sun H."/>
            <person name="Tunlid A."/>
            <person name="Henrissat B."/>
            <person name="Grigoriev I.V."/>
            <person name="Hibbett D.S."/>
            <person name="Martin F."/>
            <person name="Nordberg H.P."/>
            <person name="Cantor M.N."/>
            <person name="Hua S.X."/>
        </authorList>
    </citation>
    <scope>NUCLEOTIDE SEQUENCE [LARGE SCALE GENOMIC DNA]</scope>
    <source>
        <strain evidence="2 3">MUT 4182</strain>
    </source>
</reference>
<name>A0A0C3LXP7_9AGAM</name>